<evidence type="ECO:0000313" key="5">
    <source>
        <dbReference type="EMBL" id="TNV70873.1"/>
    </source>
</evidence>
<dbReference type="InterPro" id="IPR000055">
    <property type="entry name" value="Restrct_endonuc_typeI_TRD"/>
</dbReference>
<dbReference type="GO" id="GO:0003677">
    <property type="term" value="F:DNA binding"/>
    <property type="evidence" value="ECO:0007669"/>
    <property type="project" value="UniProtKB-KW"/>
</dbReference>
<reference evidence="5" key="1">
    <citation type="submission" date="2019-06" db="EMBL/GenBank/DDBJ databases">
        <authorList>
            <person name="Zheng W."/>
        </authorList>
    </citation>
    <scope>NUCLEOTIDE SEQUENCE</scope>
    <source>
        <strain evidence="5">QDHG01</strain>
    </source>
</reference>
<keyword evidence="3" id="KW-0238">DNA-binding</keyword>
<feature type="domain" description="Type I restriction modification DNA specificity" evidence="4">
    <location>
        <begin position="16"/>
        <end position="93"/>
    </location>
</feature>
<keyword evidence="6" id="KW-1185">Reference proteome</keyword>
<dbReference type="CDD" id="cd17249">
    <property type="entry name" value="RMtype1_S_EcoR124I-TRD2-CR2_like"/>
    <property type="match status" value="1"/>
</dbReference>
<organism evidence="5 6">
    <name type="scientific">Halteria grandinella</name>
    <dbReference type="NCBI Taxonomy" id="5974"/>
    <lineage>
        <taxon>Eukaryota</taxon>
        <taxon>Sar</taxon>
        <taxon>Alveolata</taxon>
        <taxon>Ciliophora</taxon>
        <taxon>Intramacronucleata</taxon>
        <taxon>Spirotrichea</taxon>
        <taxon>Stichotrichia</taxon>
        <taxon>Sporadotrichida</taxon>
        <taxon>Halteriidae</taxon>
        <taxon>Halteria</taxon>
    </lineage>
</organism>
<evidence type="ECO:0000256" key="2">
    <source>
        <dbReference type="ARBA" id="ARBA00022747"/>
    </source>
</evidence>
<dbReference type="SUPFAM" id="SSF116734">
    <property type="entry name" value="DNA methylase specificity domain"/>
    <property type="match status" value="2"/>
</dbReference>
<dbReference type="InterPro" id="IPR044946">
    <property type="entry name" value="Restrct_endonuc_typeI_TRD_sf"/>
</dbReference>
<sequence length="324" mass="36100">MWQGACGLAAADGIVSPAYVVLQPKPNINSQFAYHWFKSARMIHLFWAYSHGLTEDRLRLYYESFAEIPVVPPALEQQQKIAVMLDKWDQAICQTERLIAAKRKRFDRILWSIIGTGKSRKHQSKDWSQKELGDLVSFKSGGTPNRANASYWGGNIPWISAKDLKVFEVDSSLETLTAAGAATVNEAPAGAILLLVRGMGLFRDIPIGVAKRRIAFNQDIKALVPKPLVLPKFLAYALRAKRRSIMDRVESAGHGTGRLSTSFLEALPVSFPDVTAQREIVRLLDSAEDSINASISYLSQMRIQKRGVMQKLLADEWSSGRDAK</sequence>
<dbReference type="PANTHER" id="PTHR30408">
    <property type="entry name" value="TYPE-1 RESTRICTION ENZYME ECOKI SPECIFICITY PROTEIN"/>
    <property type="match status" value="1"/>
</dbReference>
<dbReference type="PANTHER" id="PTHR30408:SF12">
    <property type="entry name" value="TYPE I RESTRICTION ENZYME MJAVIII SPECIFICITY SUBUNIT"/>
    <property type="match status" value="1"/>
</dbReference>
<dbReference type="OrthoDB" id="10264320at2759"/>
<dbReference type="InterPro" id="IPR052021">
    <property type="entry name" value="Type-I_RS_S_subunit"/>
</dbReference>
<name>A0A8J8N9N7_HALGN</name>
<protein>
    <recommendedName>
        <fullName evidence="4">Type I restriction modification DNA specificity domain-containing protein</fullName>
    </recommendedName>
</protein>
<dbReference type="Pfam" id="PF01420">
    <property type="entry name" value="Methylase_S"/>
    <property type="match status" value="2"/>
</dbReference>
<dbReference type="Proteomes" id="UP000785679">
    <property type="component" value="Unassembled WGS sequence"/>
</dbReference>
<comment type="caution">
    <text evidence="5">The sequence shown here is derived from an EMBL/GenBank/DDBJ whole genome shotgun (WGS) entry which is preliminary data.</text>
</comment>
<keyword evidence="2" id="KW-0680">Restriction system</keyword>
<dbReference type="EMBL" id="RRYP01032010">
    <property type="protein sequence ID" value="TNV70873.1"/>
    <property type="molecule type" value="Genomic_DNA"/>
</dbReference>
<gene>
    <name evidence="5" type="ORF">FGO68_gene3877</name>
</gene>
<accession>A0A8J8N9N7</accession>
<evidence type="ECO:0000259" key="4">
    <source>
        <dbReference type="Pfam" id="PF01420"/>
    </source>
</evidence>
<evidence type="ECO:0000313" key="6">
    <source>
        <dbReference type="Proteomes" id="UP000785679"/>
    </source>
</evidence>
<evidence type="ECO:0000256" key="1">
    <source>
        <dbReference type="ARBA" id="ARBA00010923"/>
    </source>
</evidence>
<dbReference type="GO" id="GO:0009307">
    <property type="term" value="P:DNA restriction-modification system"/>
    <property type="evidence" value="ECO:0007669"/>
    <property type="project" value="UniProtKB-KW"/>
</dbReference>
<comment type="similarity">
    <text evidence="1">Belongs to the type-I restriction system S methylase family.</text>
</comment>
<dbReference type="Gene3D" id="3.90.220.20">
    <property type="entry name" value="DNA methylase specificity domains"/>
    <property type="match status" value="2"/>
</dbReference>
<dbReference type="AlphaFoldDB" id="A0A8J8N9N7"/>
<evidence type="ECO:0000256" key="3">
    <source>
        <dbReference type="ARBA" id="ARBA00023125"/>
    </source>
</evidence>
<proteinExistence type="inferred from homology"/>
<feature type="domain" description="Type I restriction modification DNA specificity" evidence="4">
    <location>
        <begin position="125"/>
        <end position="291"/>
    </location>
</feature>